<evidence type="ECO:0000256" key="7">
    <source>
        <dbReference type="ARBA" id="ARBA00024033"/>
    </source>
</evidence>
<feature type="transmembrane region" description="Helical" evidence="9">
    <location>
        <begin position="237"/>
        <end position="259"/>
    </location>
</feature>
<dbReference type="EMBL" id="CP001620">
    <property type="protein sequence ID" value="ACR17484.1"/>
    <property type="molecule type" value="Genomic_DNA"/>
</dbReference>
<dbReference type="KEGG" id="ckp:ckrop_0723"/>
<evidence type="ECO:0000256" key="6">
    <source>
        <dbReference type="ARBA" id="ARBA00023136"/>
    </source>
</evidence>
<accession>C4LI29</accession>
<dbReference type="STRING" id="645127.ckrop_0723"/>
<sequence length="498" mass="56080">MSERRWPSLATNINNEKDRPGVPISEVPPRLGCQVDSEAMRVRGSCERIVHFLSETWVGRLVVTAVLGLVLYYHFFDVFGDGEFRYHIDLDVYRSGGQAFVRGFGLYDRDYPVRGINLPFTYPPLAAILFSTLTWFSLTTDTLLMVFATAAMTWWCGAVLINHFTDPVRTSGADGKSAQQTMTSSFKRAGWLSYMILPLVLLSEPFTHTLSFGQINVFLMALVLLDTAVKRTRWPRGIFIGLAAAIKLTPAVFGLFFLVKKDWKSAITCALSGVAWTTIGWAILPHDSKDYWTVEIHNPDRIGGLAYAGNQSLRGMIARFTNDDTLQSRWWIVLSVLTFGLILTAMLRLIRTASKLHSDPVDPGADNRLSATGPRYDGQSFTIALVAATSLVALLLSPVSWSHHWVWFLPFVIVTMNAAWNSRHIIPRWQNNVLWVVAVVGLMISTVTPFHWFFPNSENQELQWSLIQKIVGSDYVLWGFLFLIAMALFPRAFTTEKS</sequence>
<comment type="subcellular location">
    <subcellularLocation>
        <location evidence="1">Cell membrane</location>
        <topology evidence="1">Multi-pass membrane protein</topology>
    </subcellularLocation>
</comment>
<comment type="similarity">
    <text evidence="7">Belongs to the glycosyltransferase 87 family.</text>
</comment>
<feature type="transmembrane region" description="Helical" evidence="9">
    <location>
        <begin position="116"/>
        <end position="136"/>
    </location>
</feature>
<evidence type="ECO:0000256" key="4">
    <source>
        <dbReference type="ARBA" id="ARBA00022692"/>
    </source>
</evidence>
<dbReference type="InterPro" id="IPR018584">
    <property type="entry name" value="GT87"/>
</dbReference>
<keyword evidence="6 9" id="KW-0472">Membrane</keyword>
<dbReference type="RefSeq" id="WP_012731371.1">
    <property type="nucleotide sequence ID" value="NC_012704.1"/>
</dbReference>
<protein>
    <submittedName>
        <fullName evidence="10">Putative membrane protein</fullName>
    </submittedName>
</protein>
<evidence type="ECO:0000256" key="2">
    <source>
        <dbReference type="ARBA" id="ARBA00022475"/>
    </source>
</evidence>
<feature type="transmembrane region" description="Helical" evidence="9">
    <location>
        <begin position="209"/>
        <end position="225"/>
    </location>
</feature>
<dbReference type="CAZy" id="GT87">
    <property type="family name" value="Glycosyltransferase Family 87"/>
</dbReference>
<feature type="transmembrane region" description="Helical" evidence="9">
    <location>
        <begin position="57"/>
        <end position="76"/>
    </location>
</feature>
<feature type="transmembrane region" description="Helical" evidence="9">
    <location>
        <begin position="475"/>
        <end position="493"/>
    </location>
</feature>
<dbReference type="GO" id="GO:0005886">
    <property type="term" value="C:plasma membrane"/>
    <property type="evidence" value="ECO:0007669"/>
    <property type="project" value="UniProtKB-SubCell"/>
</dbReference>
<keyword evidence="2" id="KW-1003">Cell membrane</keyword>
<dbReference type="HOGENOM" id="CLU_034641_3_0_11"/>
<name>C4LI29_CORK4</name>
<proteinExistence type="inferred from homology"/>
<evidence type="ECO:0000256" key="5">
    <source>
        <dbReference type="ARBA" id="ARBA00022989"/>
    </source>
</evidence>
<dbReference type="eggNOG" id="COG5650">
    <property type="taxonomic scope" value="Bacteria"/>
</dbReference>
<feature type="transmembrane region" description="Helical" evidence="9">
    <location>
        <begin position="405"/>
        <end position="421"/>
    </location>
</feature>
<organism evidence="10 11">
    <name type="scientific">Corynebacterium kroppenstedtii (strain DSM 44385 / JCM 11950 / CIP 105744 / CCUG 35717)</name>
    <dbReference type="NCBI Taxonomy" id="645127"/>
    <lineage>
        <taxon>Bacteria</taxon>
        <taxon>Bacillati</taxon>
        <taxon>Actinomycetota</taxon>
        <taxon>Actinomycetes</taxon>
        <taxon>Mycobacteriales</taxon>
        <taxon>Corynebacteriaceae</taxon>
        <taxon>Corynebacterium</taxon>
    </lineage>
</organism>
<evidence type="ECO:0000256" key="3">
    <source>
        <dbReference type="ARBA" id="ARBA00022679"/>
    </source>
</evidence>
<evidence type="ECO:0000313" key="10">
    <source>
        <dbReference type="EMBL" id="ACR17484.1"/>
    </source>
</evidence>
<feature type="transmembrane region" description="Helical" evidence="9">
    <location>
        <begin position="143"/>
        <end position="165"/>
    </location>
</feature>
<feature type="transmembrane region" description="Helical" evidence="9">
    <location>
        <begin position="381"/>
        <end position="399"/>
    </location>
</feature>
<feature type="transmembrane region" description="Helical" evidence="9">
    <location>
        <begin position="330"/>
        <end position="350"/>
    </location>
</feature>
<feature type="region of interest" description="Disordered" evidence="8">
    <location>
        <begin position="1"/>
        <end position="24"/>
    </location>
</feature>
<dbReference type="Proteomes" id="UP000001473">
    <property type="component" value="Chromosome"/>
</dbReference>
<dbReference type="GO" id="GO:0016758">
    <property type="term" value="F:hexosyltransferase activity"/>
    <property type="evidence" value="ECO:0007669"/>
    <property type="project" value="InterPro"/>
</dbReference>
<evidence type="ECO:0000256" key="9">
    <source>
        <dbReference type="SAM" id="Phobius"/>
    </source>
</evidence>
<keyword evidence="11" id="KW-1185">Reference proteome</keyword>
<keyword evidence="5 9" id="KW-1133">Transmembrane helix</keyword>
<dbReference type="AlphaFoldDB" id="C4LI29"/>
<keyword evidence="3" id="KW-0808">Transferase</keyword>
<evidence type="ECO:0000313" key="11">
    <source>
        <dbReference type="Proteomes" id="UP000001473"/>
    </source>
</evidence>
<dbReference type="OrthoDB" id="9774600at2"/>
<dbReference type="Pfam" id="PF09594">
    <property type="entry name" value="GT87"/>
    <property type="match status" value="1"/>
</dbReference>
<reference evidence="10 11" key="1">
    <citation type="journal article" date="2008" name="J. Biotechnol.">
        <title>Ultrafast pyrosequencing of Corynebacterium kroppenstedtii DSM44385 revealed insights into the physiology of a lipophilic corynebacterium that lacks mycolic acids.</title>
        <authorList>
            <person name="Tauch A."/>
            <person name="Schneider J."/>
            <person name="Szczepanowski R."/>
            <person name="Tilker A."/>
            <person name="Viehoever P."/>
            <person name="Gartemann K.-H."/>
            <person name="Arnold W."/>
            <person name="Blom J."/>
            <person name="Brinkrolf K."/>
            <person name="Brune I."/>
            <person name="Goetker S."/>
            <person name="Weisshaar B."/>
            <person name="Goesmann A."/>
            <person name="Droege M."/>
            <person name="Puehler A."/>
        </authorList>
    </citation>
    <scope>NUCLEOTIDE SEQUENCE [LARGE SCALE GENOMIC DNA]</scope>
    <source>
        <strain evidence="11">DSM 44385 / JCM 11950 / CIP 105744 / CCUG 35717</strain>
    </source>
</reference>
<evidence type="ECO:0000256" key="1">
    <source>
        <dbReference type="ARBA" id="ARBA00004651"/>
    </source>
</evidence>
<gene>
    <name evidence="10" type="ordered locus">ckrop_0723</name>
</gene>
<feature type="transmembrane region" description="Helical" evidence="9">
    <location>
        <begin position="433"/>
        <end position="455"/>
    </location>
</feature>
<keyword evidence="4 9" id="KW-0812">Transmembrane</keyword>
<evidence type="ECO:0000256" key="8">
    <source>
        <dbReference type="SAM" id="MobiDB-lite"/>
    </source>
</evidence>